<evidence type="ECO:0000313" key="2">
    <source>
        <dbReference type="Proteomes" id="UP001205740"/>
    </source>
</evidence>
<dbReference type="SUPFAM" id="SSF55961">
    <property type="entry name" value="Bet v1-like"/>
    <property type="match status" value="1"/>
</dbReference>
<gene>
    <name evidence="1" type="ORF">LX12_003231</name>
</gene>
<comment type="caution">
    <text evidence="1">The sequence shown here is derived from an EMBL/GenBank/DDBJ whole genome shotgun (WGS) entry which is preliminary data.</text>
</comment>
<accession>A0ABT1H5K3</accession>
<organism evidence="1 2">
    <name type="scientific">Williamsia serinedens</name>
    <dbReference type="NCBI Taxonomy" id="391736"/>
    <lineage>
        <taxon>Bacteria</taxon>
        <taxon>Bacillati</taxon>
        <taxon>Actinomycetota</taxon>
        <taxon>Actinomycetes</taxon>
        <taxon>Mycobacteriales</taxon>
        <taxon>Nocardiaceae</taxon>
        <taxon>Williamsia</taxon>
    </lineage>
</organism>
<dbReference type="InterPro" id="IPR019639">
    <property type="entry name" value="DUF2505"/>
</dbReference>
<dbReference type="Pfam" id="PF10698">
    <property type="entry name" value="DUF2505"/>
    <property type="match status" value="1"/>
</dbReference>
<dbReference type="EMBL" id="JAMTCG010000006">
    <property type="protein sequence ID" value="MCP2162027.1"/>
    <property type="molecule type" value="Genomic_DNA"/>
</dbReference>
<dbReference type="InterPro" id="IPR023393">
    <property type="entry name" value="START-like_dom_sf"/>
</dbReference>
<proteinExistence type="predicted"/>
<keyword evidence="2" id="KW-1185">Reference proteome</keyword>
<evidence type="ECO:0000313" key="1">
    <source>
        <dbReference type="EMBL" id="MCP2162027.1"/>
    </source>
</evidence>
<dbReference type="RefSeq" id="WP_253655607.1">
    <property type="nucleotide sequence ID" value="NZ_BAAAOE010000005.1"/>
</dbReference>
<evidence type="ECO:0008006" key="3">
    <source>
        <dbReference type="Google" id="ProtNLM"/>
    </source>
</evidence>
<reference evidence="1 2" key="1">
    <citation type="submission" date="2022-06" db="EMBL/GenBank/DDBJ databases">
        <title>Genomic Encyclopedia of Archaeal and Bacterial Type Strains, Phase II (KMG-II): from individual species to whole genera.</title>
        <authorList>
            <person name="Goeker M."/>
        </authorList>
    </citation>
    <scope>NUCLEOTIDE SEQUENCE [LARGE SCALE GENOMIC DNA]</scope>
    <source>
        <strain evidence="1 2">DSM 45037</strain>
    </source>
</reference>
<dbReference type="Proteomes" id="UP001205740">
    <property type="component" value="Unassembled WGS sequence"/>
</dbReference>
<protein>
    <recommendedName>
        <fullName evidence="3">DUF2505 domain-containing protein</fullName>
    </recommendedName>
</protein>
<dbReference type="Gene3D" id="3.30.530.20">
    <property type="match status" value="1"/>
</dbReference>
<name>A0ABT1H5K3_9NOCA</name>
<sequence>MATKLQHPVTYPLSLDRVRAAVSDRAYWEALAASVEKSPGEVKSVDVSGDQVTVELTQRIPSDKLPSVVTSLVSGDLAIERTMSWTFSSDTAAQGTFHATVPGTPATTEGSFSLREDGGTTVAEFDGSVTVRIPLVGGKIEKLISQNMLTLFDAERDFTVAWDDEKG</sequence>